<gene>
    <name evidence="2" type="ORF">R3P38DRAFT_3176066</name>
</gene>
<feature type="region of interest" description="Disordered" evidence="1">
    <location>
        <begin position="220"/>
        <end position="246"/>
    </location>
</feature>
<organism evidence="2 3">
    <name type="scientific">Favolaschia claudopus</name>
    <dbReference type="NCBI Taxonomy" id="2862362"/>
    <lineage>
        <taxon>Eukaryota</taxon>
        <taxon>Fungi</taxon>
        <taxon>Dikarya</taxon>
        <taxon>Basidiomycota</taxon>
        <taxon>Agaricomycotina</taxon>
        <taxon>Agaricomycetes</taxon>
        <taxon>Agaricomycetidae</taxon>
        <taxon>Agaricales</taxon>
        <taxon>Marasmiineae</taxon>
        <taxon>Mycenaceae</taxon>
        <taxon>Favolaschia</taxon>
    </lineage>
</organism>
<sequence length="336" mass="36152">MSSIPVAPSAAVDDAPTNGQTAVPNAAPAAAGNTGTGNANMKRALTYEVAVTSIIAGLPPVQKNRLVRGWLRRHLEQEDPERANAEEDEEVHQRAKTSYDISCQYLQTAHEEALYAALQRENHTDSDDDDSIFGAEDPKLDDIIIWDATHPEQTARASDDAGVVADEAIAKAIAADEAEDYRDGQAWAVSSLQSEDKTFFNFIPASLLAELEDDADRADDMDSVRAAAPSPIPSLEPVTSRSPSPELGIGRGEPMADVEMPASGGSASETCVGGEKPAAPASHIVQLVRINARRFVRCRCTDGKHLDLRRRQTYAFEASDGTVVIKKFRTMVVALD</sequence>
<evidence type="ECO:0000313" key="2">
    <source>
        <dbReference type="EMBL" id="KAK7046799.1"/>
    </source>
</evidence>
<proteinExistence type="predicted"/>
<evidence type="ECO:0000256" key="1">
    <source>
        <dbReference type="SAM" id="MobiDB-lite"/>
    </source>
</evidence>
<protein>
    <submittedName>
        <fullName evidence="2">Uncharacterized protein</fullName>
    </submittedName>
</protein>
<name>A0AAW0D7F3_9AGAR</name>
<dbReference type="EMBL" id="JAWWNJ010000010">
    <property type="protein sequence ID" value="KAK7046799.1"/>
    <property type="molecule type" value="Genomic_DNA"/>
</dbReference>
<reference evidence="2 3" key="1">
    <citation type="journal article" date="2024" name="J Genomics">
        <title>Draft genome sequencing and assembly of Favolaschia claudopus CIRM-BRFM 2984 isolated from oak limbs.</title>
        <authorList>
            <person name="Navarro D."/>
            <person name="Drula E."/>
            <person name="Chaduli D."/>
            <person name="Cazenave R."/>
            <person name="Ahrendt S."/>
            <person name="Wang J."/>
            <person name="Lipzen A."/>
            <person name="Daum C."/>
            <person name="Barry K."/>
            <person name="Grigoriev I.V."/>
            <person name="Favel A."/>
            <person name="Rosso M.N."/>
            <person name="Martin F."/>
        </authorList>
    </citation>
    <scope>NUCLEOTIDE SEQUENCE [LARGE SCALE GENOMIC DNA]</scope>
    <source>
        <strain evidence="2 3">CIRM-BRFM 2984</strain>
    </source>
</reference>
<dbReference type="Proteomes" id="UP001362999">
    <property type="component" value="Unassembled WGS sequence"/>
</dbReference>
<accession>A0AAW0D7F3</accession>
<keyword evidence="3" id="KW-1185">Reference proteome</keyword>
<dbReference type="AlphaFoldDB" id="A0AAW0D7F3"/>
<comment type="caution">
    <text evidence="2">The sequence shown here is derived from an EMBL/GenBank/DDBJ whole genome shotgun (WGS) entry which is preliminary data.</text>
</comment>
<feature type="region of interest" description="Disordered" evidence="1">
    <location>
        <begin position="1"/>
        <end position="37"/>
    </location>
</feature>
<evidence type="ECO:0000313" key="3">
    <source>
        <dbReference type="Proteomes" id="UP001362999"/>
    </source>
</evidence>